<sequence length="248" mass="28259">MSMSGGFVAVALGLMLLKLYTWAAVVRTQSSLPLNGLYLLFTALMLWSYARAMRSRLASRKPLNTDSPQLSERVTRYCERCDADKALHVHHCSVCNRCVYRMDHHCPWTGNCVAWSNKKFFLLFLLYTSLSCLVFNAMASPLVWDARFRRYESLLKCGWALSLGVGLLLAGYFVFHLWLLREGKTTLEFLAGKRGELADCSFTHNVTVYFGRDVGSWWLPTMPMLDAAMGGRRERDDDGEEMLQLVVE</sequence>
<feature type="domain" description="Palmitoyltransferase DHHC" evidence="8">
    <location>
        <begin position="75"/>
        <end position="191"/>
    </location>
</feature>
<comment type="domain">
    <text evidence="7">The DHHC domain is required for palmitoyltransferase activity.</text>
</comment>
<dbReference type="GO" id="GO:0005783">
    <property type="term" value="C:endoplasmic reticulum"/>
    <property type="evidence" value="ECO:0007669"/>
    <property type="project" value="TreeGrafter"/>
</dbReference>
<comment type="similarity">
    <text evidence="7">Belongs to the DHHC palmitoyltransferase family.</text>
</comment>
<proteinExistence type="inferred from homology"/>
<comment type="subcellular location">
    <subcellularLocation>
        <location evidence="1">Membrane</location>
        <topology evidence="1">Multi-pass membrane protein</topology>
    </subcellularLocation>
</comment>
<dbReference type="PANTHER" id="PTHR22883">
    <property type="entry name" value="ZINC FINGER DHHC DOMAIN CONTAINING PROTEIN"/>
    <property type="match status" value="1"/>
</dbReference>
<evidence type="ECO:0000256" key="4">
    <source>
        <dbReference type="ARBA" id="ARBA00022989"/>
    </source>
</evidence>
<dbReference type="InterPro" id="IPR039859">
    <property type="entry name" value="PFA4/ZDH16/20/ERF2-like"/>
</dbReference>
<reference evidence="9 10" key="1">
    <citation type="submission" date="2018-08" db="EMBL/GenBank/DDBJ databases">
        <title>Genomic investigation of the strawberry pathogen Phytophthora fragariae indicates pathogenicity is determined by transcriptional variation in three key races.</title>
        <authorList>
            <person name="Adams T.M."/>
            <person name="Armitage A.D."/>
            <person name="Sobczyk M.K."/>
            <person name="Bates H.J."/>
            <person name="Dunwell J.M."/>
            <person name="Nellist C.F."/>
            <person name="Harrison R.J."/>
        </authorList>
    </citation>
    <scope>NUCLEOTIDE SEQUENCE [LARGE SCALE GENOMIC DNA]</scope>
    <source>
        <strain evidence="9 10">SCRP333</strain>
    </source>
</reference>
<keyword evidence="10" id="KW-1185">Reference proteome</keyword>
<evidence type="ECO:0000256" key="6">
    <source>
        <dbReference type="ARBA" id="ARBA00023315"/>
    </source>
</evidence>
<evidence type="ECO:0000256" key="5">
    <source>
        <dbReference type="ARBA" id="ARBA00023136"/>
    </source>
</evidence>
<evidence type="ECO:0000259" key="8">
    <source>
        <dbReference type="Pfam" id="PF01529"/>
    </source>
</evidence>
<keyword evidence="4 7" id="KW-1133">Transmembrane helix</keyword>
<dbReference type="EMBL" id="QXFT01002115">
    <property type="protein sequence ID" value="KAE9303674.1"/>
    <property type="molecule type" value="Genomic_DNA"/>
</dbReference>
<name>A0A6A4D849_9STRA</name>
<evidence type="ECO:0000256" key="1">
    <source>
        <dbReference type="ARBA" id="ARBA00004141"/>
    </source>
</evidence>
<comment type="catalytic activity">
    <reaction evidence="7">
        <text>L-cysteinyl-[protein] + hexadecanoyl-CoA = S-hexadecanoyl-L-cysteinyl-[protein] + CoA</text>
        <dbReference type="Rhea" id="RHEA:36683"/>
        <dbReference type="Rhea" id="RHEA-COMP:10131"/>
        <dbReference type="Rhea" id="RHEA-COMP:11032"/>
        <dbReference type="ChEBI" id="CHEBI:29950"/>
        <dbReference type="ChEBI" id="CHEBI:57287"/>
        <dbReference type="ChEBI" id="CHEBI:57379"/>
        <dbReference type="ChEBI" id="CHEBI:74151"/>
        <dbReference type="EC" id="2.3.1.225"/>
    </reaction>
</comment>
<dbReference type="GO" id="GO:0005794">
    <property type="term" value="C:Golgi apparatus"/>
    <property type="evidence" value="ECO:0007669"/>
    <property type="project" value="TreeGrafter"/>
</dbReference>
<feature type="transmembrane region" description="Helical" evidence="7">
    <location>
        <begin position="159"/>
        <end position="180"/>
    </location>
</feature>
<feature type="transmembrane region" description="Helical" evidence="7">
    <location>
        <begin position="120"/>
        <end position="139"/>
    </location>
</feature>
<dbReference type="AlphaFoldDB" id="A0A6A4D849"/>
<keyword evidence="2 7" id="KW-0808">Transferase</keyword>
<dbReference type="Pfam" id="PF01529">
    <property type="entry name" value="DHHC"/>
    <property type="match status" value="1"/>
</dbReference>
<dbReference type="InterPro" id="IPR001594">
    <property type="entry name" value="Palmitoyltrfase_DHHC"/>
</dbReference>
<keyword evidence="3 7" id="KW-0812">Transmembrane</keyword>
<dbReference type="Proteomes" id="UP000434957">
    <property type="component" value="Unassembled WGS sequence"/>
</dbReference>
<dbReference type="PROSITE" id="PS50216">
    <property type="entry name" value="DHHC"/>
    <property type="match status" value="1"/>
</dbReference>
<evidence type="ECO:0000313" key="9">
    <source>
        <dbReference type="EMBL" id="KAE9303674.1"/>
    </source>
</evidence>
<accession>A0A6A4D849</accession>
<gene>
    <name evidence="9" type="ORF">PR003_g21945</name>
</gene>
<dbReference type="GO" id="GO:0016020">
    <property type="term" value="C:membrane"/>
    <property type="evidence" value="ECO:0007669"/>
    <property type="project" value="UniProtKB-SubCell"/>
</dbReference>
<keyword evidence="5 7" id="KW-0472">Membrane</keyword>
<dbReference type="GO" id="GO:0019706">
    <property type="term" value="F:protein-cysteine S-palmitoyltransferase activity"/>
    <property type="evidence" value="ECO:0007669"/>
    <property type="project" value="UniProtKB-EC"/>
</dbReference>
<evidence type="ECO:0000256" key="7">
    <source>
        <dbReference type="RuleBase" id="RU079119"/>
    </source>
</evidence>
<dbReference type="GO" id="GO:0006612">
    <property type="term" value="P:protein targeting to membrane"/>
    <property type="evidence" value="ECO:0007669"/>
    <property type="project" value="TreeGrafter"/>
</dbReference>
<dbReference type="EC" id="2.3.1.225" evidence="7"/>
<evidence type="ECO:0000256" key="2">
    <source>
        <dbReference type="ARBA" id="ARBA00022679"/>
    </source>
</evidence>
<evidence type="ECO:0000313" key="10">
    <source>
        <dbReference type="Proteomes" id="UP000434957"/>
    </source>
</evidence>
<protein>
    <recommendedName>
        <fullName evidence="7">Palmitoyltransferase</fullName>
        <ecNumber evidence="7">2.3.1.225</ecNumber>
    </recommendedName>
</protein>
<comment type="caution">
    <text evidence="9">The sequence shown here is derived from an EMBL/GenBank/DDBJ whole genome shotgun (WGS) entry which is preliminary data.</text>
</comment>
<organism evidence="9 10">
    <name type="scientific">Phytophthora rubi</name>
    <dbReference type="NCBI Taxonomy" id="129364"/>
    <lineage>
        <taxon>Eukaryota</taxon>
        <taxon>Sar</taxon>
        <taxon>Stramenopiles</taxon>
        <taxon>Oomycota</taxon>
        <taxon>Peronosporomycetes</taxon>
        <taxon>Peronosporales</taxon>
        <taxon>Peronosporaceae</taxon>
        <taxon>Phytophthora</taxon>
    </lineage>
</organism>
<keyword evidence="6 7" id="KW-0012">Acyltransferase</keyword>
<evidence type="ECO:0000256" key="3">
    <source>
        <dbReference type="ARBA" id="ARBA00022692"/>
    </source>
</evidence>
<feature type="transmembrane region" description="Helical" evidence="7">
    <location>
        <begin position="33"/>
        <end position="50"/>
    </location>
</feature>